<organism evidence="1">
    <name type="scientific">Siphoviridae sp. ctB3v5</name>
    <dbReference type="NCBI Taxonomy" id="2826186"/>
    <lineage>
        <taxon>Viruses</taxon>
        <taxon>Duplodnaviria</taxon>
        <taxon>Heunggongvirae</taxon>
        <taxon>Uroviricota</taxon>
        <taxon>Caudoviricetes</taxon>
    </lineage>
</organism>
<protein>
    <submittedName>
        <fullName evidence="1">Uncharacterized protein</fullName>
    </submittedName>
</protein>
<name>A0A8S5M9T0_9CAUD</name>
<accession>A0A8S5M9T0</accession>
<reference evidence="1" key="1">
    <citation type="journal article" date="2021" name="Proc. Natl. Acad. Sci. U.S.A.">
        <title>A Catalog of Tens of Thousands of Viruses from Human Metagenomes Reveals Hidden Associations with Chronic Diseases.</title>
        <authorList>
            <person name="Tisza M.J."/>
            <person name="Buck C.B."/>
        </authorList>
    </citation>
    <scope>NUCLEOTIDE SEQUENCE</scope>
    <source>
        <strain evidence="1">CtB3v5</strain>
    </source>
</reference>
<dbReference type="EMBL" id="BK014849">
    <property type="protein sequence ID" value="DAD78707.1"/>
    <property type="molecule type" value="Genomic_DNA"/>
</dbReference>
<evidence type="ECO:0000313" key="1">
    <source>
        <dbReference type="EMBL" id="DAD78707.1"/>
    </source>
</evidence>
<sequence>MNVKGSLFICSVYINVEKLVRMAFINQIGLYCASR</sequence>
<proteinExistence type="predicted"/>